<evidence type="ECO:0008006" key="2">
    <source>
        <dbReference type="Google" id="ProtNLM"/>
    </source>
</evidence>
<dbReference type="EMBL" id="BARW01025711">
    <property type="protein sequence ID" value="GAJ11595.1"/>
    <property type="molecule type" value="Genomic_DNA"/>
</dbReference>
<name>X1VQM7_9ZZZZ</name>
<dbReference type="AlphaFoldDB" id="X1VQM7"/>
<gene>
    <name evidence="1" type="ORF">S12H4_42081</name>
</gene>
<sequence>MGDIAEILKSVPEVKLKIIPLTWELLDESGHIDIKKASYNTKEVDAALEEAESYAQHTESAVSHLKNLLR</sequence>
<organism evidence="1">
    <name type="scientific">marine sediment metagenome</name>
    <dbReference type="NCBI Taxonomy" id="412755"/>
    <lineage>
        <taxon>unclassified sequences</taxon>
        <taxon>metagenomes</taxon>
        <taxon>ecological metagenomes</taxon>
    </lineage>
</organism>
<accession>X1VQM7</accession>
<reference evidence="1" key="1">
    <citation type="journal article" date="2014" name="Front. Microbiol.">
        <title>High frequency of phylogenetically diverse reductive dehalogenase-homologous genes in deep subseafloor sedimentary metagenomes.</title>
        <authorList>
            <person name="Kawai M."/>
            <person name="Futagami T."/>
            <person name="Toyoda A."/>
            <person name="Takaki Y."/>
            <person name="Nishi S."/>
            <person name="Hori S."/>
            <person name="Arai W."/>
            <person name="Tsubouchi T."/>
            <person name="Morono Y."/>
            <person name="Uchiyama I."/>
            <person name="Ito T."/>
            <person name="Fujiyama A."/>
            <person name="Inagaki F."/>
            <person name="Takami H."/>
        </authorList>
    </citation>
    <scope>NUCLEOTIDE SEQUENCE</scope>
    <source>
        <strain evidence="1">Expedition CK06-06</strain>
    </source>
</reference>
<evidence type="ECO:0000313" key="1">
    <source>
        <dbReference type="EMBL" id="GAJ11595.1"/>
    </source>
</evidence>
<comment type="caution">
    <text evidence="1">The sequence shown here is derived from an EMBL/GenBank/DDBJ whole genome shotgun (WGS) entry which is preliminary data.</text>
</comment>
<proteinExistence type="predicted"/>
<protein>
    <recommendedName>
        <fullName evidence="2">HEPN domain-containing protein</fullName>
    </recommendedName>
</protein>